<dbReference type="InterPro" id="IPR005074">
    <property type="entry name" value="Peptidase_C39"/>
</dbReference>
<comment type="subcellular location">
    <subcellularLocation>
        <location evidence="1">Cell membrane</location>
        <topology evidence="1">Multi-pass membrane protein</topology>
    </subcellularLocation>
</comment>
<feature type="transmembrane region" description="Helical" evidence="10">
    <location>
        <begin position="390"/>
        <end position="407"/>
    </location>
</feature>
<protein>
    <submittedName>
        <fullName evidence="14">Bacteriocin cleavage/export ABC transporter</fullName>
    </submittedName>
</protein>
<evidence type="ECO:0000256" key="4">
    <source>
        <dbReference type="ARBA" id="ARBA00022807"/>
    </source>
</evidence>
<feature type="domain" description="Peptidase C39" evidence="13">
    <location>
        <begin position="9"/>
        <end position="132"/>
    </location>
</feature>
<evidence type="ECO:0000259" key="13">
    <source>
        <dbReference type="PROSITE" id="PS50990"/>
    </source>
</evidence>
<feature type="transmembrane region" description="Helical" evidence="10">
    <location>
        <begin position="195"/>
        <end position="215"/>
    </location>
</feature>
<dbReference type="Pfam" id="PF00005">
    <property type="entry name" value="ABC_tran"/>
    <property type="match status" value="1"/>
</dbReference>
<dbReference type="Gene3D" id="1.20.1560.10">
    <property type="entry name" value="ABC transporter type 1, transmembrane domain"/>
    <property type="match status" value="1"/>
</dbReference>
<feature type="transmembrane region" description="Helical" evidence="10">
    <location>
        <begin position="165"/>
        <end position="183"/>
    </location>
</feature>
<keyword evidence="4" id="KW-0645">Protease</keyword>
<dbReference type="EMBL" id="AP024085">
    <property type="protein sequence ID" value="BCL57179.1"/>
    <property type="molecule type" value="Genomic_DNA"/>
</dbReference>
<feature type="transmembrane region" description="Helical" evidence="10">
    <location>
        <begin position="271"/>
        <end position="294"/>
    </location>
</feature>
<dbReference type="Pfam" id="PF03412">
    <property type="entry name" value="Peptidase_C39"/>
    <property type="match status" value="1"/>
</dbReference>
<name>A0A7I8DX22_9FIRM</name>
<keyword evidence="4" id="KW-0378">Hydrolase</keyword>
<keyword evidence="8 10" id="KW-0472">Membrane</keyword>
<accession>A0A7I8DX22</accession>
<keyword evidence="3" id="KW-0547">Nucleotide-binding</keyword>
<keyword evidence="9" id="KW-0080">Bacteriocin transport</keyword>
<evidence type="ECO:0000259" key="12">
    <source>
        <dbReference type="PROSITE" id="PS50929"/>
    </source>
</evidence>
<dbReference type="GO" id="GO:0005886">
    <property type="term" value="C:plasma membrane"/>
    <property type="evidence" value="ECO:0007669"/>
    <property type="project" value="UniProtKB-SubCell"/>
</dbReference>
<dbReference type="PROSITE" id="PS50990">
    <property type="entry name" value="PEPTIDASE_C39"/>
    <property type="match status" value="1"/>
</dbReference>
<keyword evidence="6" id="KW-0813">Transport</keyword>
<sequence length="686" mass="81647">MLKYPIFLQDNENSCGAYCIKMLLSFYKRDDEIKNIKKCCRLTKEGVTVYGLIQVLKKYHLEAKAYQCEFKHLFEEVNCPVIIHLKQDDLYHYVVLYKIKDEYFLVGDPAKGLIKMSYEIFSKQFTGVIIMVNHVGMPLTKRNNYTFQNFLKDHFKQHYQTIIKMVIKTIIISLLTMLFSYYYQLLIDSFSKYQIYQIILISLCFTILYAFKLLLDYLRRQQILELSKELNQEYALKTMQNLIYQDYDYIDGLEKGTLLSRSQNLFELSQYFIEFYHVIFIDSILILFILFFIISIQLSLFFIVLLMMVLIFLVFYFYSKKLHIENKKILEQKEHLNDGLLEFQENYFQTIQFKVKKMMKNKLGYLYDNYFMDVYHHDEITNRHQIQLEALIQIMIMVVLLFSIFIYKKQQMTLGTVMLVYLLLSYMIDPLMKISVFIAMHDELQIIFERYKEMLPEKRERKKKIKKIKSIELKHVSFSYGYTRPLFDHFQLKIEKSVFIQGKTGSGKSTLLKLIMNQLQPTKGEIVINGINLQELDLNSYYSHIKYLNKTPVFYKESLRTNMIFDRLFLENKMIELLHYFMLDDLVNGLDLKLDEQGGFLSSGQGQLVMIIRALLSEPDVLILDEAFSNIDQERLQLLINYLSFQKIIVIIVSHQINMMNCQFDCVIIDSGKIVGEEDYGNRFST</sequence>
<dbReference type="Pfam" id="PF00664">
    <property type="entry name" value="ABC_membrane"/>
    <property type="match status" value="1"/>
</dbReference>
<evidence type="ECO:0000313" key="15">
    <source>
        <dbReference type="Proteomes" id="UP000593842"/>
    </source>
</evidence>
<evidence type="ECO:0000256" key="10">
    <source>
        <dbReference type="SAM" id="Phobius"/>
    </source>
</evidence>
<feature type="domain" description="ABC transporter" evidence="11">
    <location>
        <begin position="471"/>
        <end position="686"/>
    </location>
</feature>
<dbReference type="PANTHER" id="PTHR24221">
    <property type="entry name" value="ATP-BINDING CASSETTE SUB-FAMILY B"/>
    <property type="match status" value="1"/>
</dbReference>
<evidence type="ECO:0000259" key="11">
    <source>
        <dbReference type="PROSITE" id="PS50893"/>
    </source>
</evidence>
<evidence type="ECO:0000256" key="7">
    <source>
        <dbReference type="ARBA" id="ARBA00022989"/>
    </source>
</evidence>
<reference evidence="15" key="1">
    <citation type="submission" date="2020-09" db="EMBL/GenBank/DDBJ databases">
        <title>Complete genome sequencing of Faecalibacillus intestinalis strain 14EGH31.</title>
        <authorList>
            <person name="Sakamoto M."/>
            <person name="Murakami T."/>
            <person name="Mori H."/>
        </authorList>
    </citation>
    <scope>NUCLEOTIDE SEQUENCE [LARGE SCALE GENOMIC DNA]</scope>
    <source>
        <strain evidence="15">14EGH31</strain>
    </source>
</reference>
<evidence type="ECO:0000256" key="8">
    <source>
        <dbReference type="ARBA" id="ARBA00023136"/>
    </source>
</evidence>
<feature type="domain" description="ABC transmembrane type-1" evidence="12">
    <location>
        <begin position="169"/>
        <end position="440"/>
    </location>
</feature>
<dbReference type="KEGG" id="fit:Fi14EGH31_08910"/>
<evidence type="ECO:0000256" key="9">
    <source>
        <dbReference type="ARBA" id="ARBA00043264"/>
    </source>
</evidence>
<dbReference type="InterPro" id="IPR036640">
    <property type="entry name" value="ABC1_TM_sf"/>
</dbReference>
<proteinExistence type="predicted"/>
<evidence type="ECO:0000256" key="3">
    <source>
        <dbReference type="ARBA" id="ARBA00022741"/>
    </source>
</evidence>
<feature type="transmembrane region" description="Helical" evidence="10">
    <location>
        <begin position="300"/>
        <end position="318"/>
    </location>
</feature>
<dbReference type="InterPro" id="IPR039421">
    <property type="entry name" value="Type_1_exporter"/>
</dbReference>
<dbReference type="SMART" id="SM00382">
    <property type="entry name" value="AAA"/>
    <property type="match status" value="1"/>
</dbReference>
<dbReference type="PANTHER" id="PTHR24221:SF654">
    <property type="entry name" value="ATP-BINDING CASSETTE SUB-FAMILY B MEMBER 6"/>
    <property type="match status" value="1"/>
</dbReference>
<feature type="transmembrane region" description="Helical" evidence="10">
    <location>
        <begin position="419"/>
        <end position="440"/>
    </location>
</feature>
<dbReference type="RefSeq" id="WP_117813747.1">
    <property type="nucleotide sequence ID" value="NZ_AP024085.1"/>
</dbReference>
<evidence type="ECO:0000256" key="6">
    <source>
        <dbReference type="ARBA" id="ARBA00022927"/>
    </source>
</evidence>
<keyword evidence="4" id="KW-0788">Thiol protease</keyword>
<dbReference type="GO" id="GO:0034040">
    <property type="term" value="F:ATPase-coupled lipid transmembrane transporter activity"/>
    <property type="evidence" value="ECO:0007669"/>
    <property type="project" value="TreeGrafter"/>
</dbReference>
<dbReference type="PROSITE" id="PS50893">
    <property type="entry name" value="ABC_TRANSPORTER_2"/>
    <property type="match status" value="1"/>
</dbReference>
<evidence type="ECO:0000256" key="2">
    <source>
        <dbReference type="ARBA" id="ARBA00022692"/>
    </source>
</evidence>
<dbReference type="GO" id="GO:0043213">
    <property type="term" value="P:bacteriocin transport"/>
    <property type="evidence" value="ECO:0007669"/>
    <property type="project" value="UniProtKB-KW"/>
</dbReference>
<dbReference type="InterPro" id="IPR003593">
    <property type="entry name" value="AAA+_ATPase"/>
</dbReference>
<dbReference type="Gene3D" id="3.40.50.300">
    <property type="entry name" value="P-loop containing nucleotide triphosphate hydrolases"/>
    <property type="match status" value="1"/>
</dbReference>
<dbReference type="Gene3D" id="3.90.70.10">
    <property type="entry name" value="Cysteine proteinases"/>
    <property type="match status" value="1"/>
</dbReference>
<dbReference type="InterPro" id="IPR027417">
    <property type="entry name" value="P-loop_NTPase"/>
</dbReference>
<dbReference type="GO" id="GO:0140359">
    <property type="term" value="F:ABC-type transporter activity"/>
    <property type="evidence" value="ECO:0007669"/>
    <property type="project" value="InterPro"/>
</dbReference>
<keyword evidence="2 10" id="KW-0812">Transmembrane</keyword>
<evidence type="ECO:0000256" key="5">
    <source>
        <dbReference type="ARBA" id="ARBA00022840"/>
    </source>
</evidence>
<dbReference type="GO" id="GO:0008234">
    <property type="term" value="F:cysteine-type peptidase activity"/>
    <property type="evidence" value="ECO:0007669"/>
    <property type="project" value="UniProtKB-KW"/>
</dbReference>
<dbReference type="AlphaFoldDB" id="A0A7I8DX22"/>
<evidence type="ECO:0000256" key="1">
    <source>
        <dbReference type="ARBA" id="ARBA00004651"/>
    </source>
</evidence>
<dbReference type="Proteomes" id="UP000593842">
    <property type="component" value="Chromosome"/>
</dbReference>
<dbReference type="InterPro" id="IPR011527">
    <property type="entry name" value="ABC1_TM_dom"/>
</dbReference>
<organism evidence="14 15">
    <name type="scientific">Faecalibacillus intestinalis</name>
    <dbReference type="NCBI Taxonomy" id="1982626"/>
    <lineage>
        <taxon>Bacteria</taxon>
        <taxon>Bacillati</taxon>
        <taxon>Bacillota</taxon>
        <taxon>Erysipelotrichia</taxon>
        <taxon>Erysipelotrichales</taxon>
        <taxon>Coprobacillaceae</taxon>
        <taxon>Faecalibacillus</taxon>
    </lineage>
</organism>
<evidence type="ECO:0000313" key="14">
    <source>
        <dbReference type="EMBL" id="BCL57179.1"/>
    </source>
</evidence>
<dbReference type="SUPFAM" id="SSF52540">
    <property type="entry name" value="P-loop containing nucleoside triphosphate hydrolases"/>
    <property type="match status" value="1"/>
</dbReference>
<dbReference type="GO" id="GO:0016887">
    <property type="term" value="F:ATP hydrolysis activity"/>
    <property type="evidence" value="ECO:0007669"/>
    <property type="project" value="InterPro"/>
</dbReference>
<dbReference type="SUPFAM" id="SSF90123">
    <property type="entry name" value="ABC transporter transmembrane region"/>
    <property type="match status" value="1"/>
</dbReference>
<keyword evidence="5" id="KW-0067">ATP-binding</keyword>
<keyword evidence="7 10" id="KW-1133">Transmembrane helix</keyword>
<dbReference type="GO" id="GO:0015031">
    <property type="term" value="P:protein transport"/>
    <property type="evidence" value="ECO:0007669"/>
    <property type="project" value="UniProtKB-KW"/>
</dbReference>
<dbReference type="PROSITE" id="PS50929">
    <property type="entry name" value="ABC_TM1F"/>
    <property type="match status" value="1"/>
</dbReference>
<dbReference type="CDD" id="cd03228">
    <property type="entry name" value="ABCC_MRP_Like"/>
    <property type="match status" value="1"/>
</dbReference>
<dbReference type="GeneID" id="70579331"/>
<keyword evidence="6" id="KW-0653">Protein transport</keyword>
<dbReference type="GO" id="GO:0006508">
    <property type="term" value="P:proteolysis"/>
    <property type="evidence" value="ECO:0007669"/>
    <property type="project" value="InterPro"/>
</dbReference>
<gene>
    <name evidence="14" type="primary">abpT</name>
    <name evidence="14" type="ORF">Fi14EGH31_08910</name>
</gene>
<dbReference type="InterPro" id="IPR003439">
    <property type="entry name" value="ABC_transporter-like_ATP-bd"/>
</dbReference>
<dbReference type="GO" id="GO:0005524">
    <property type="term" value="F:ATP binding"/>
    <property type="evidence" value="ECO:0007669"/>
    <property type="project" value="UniProtKB-KW"/>
</dbReference>